<dbReference type="Proteomes" id="UP001328107">
    <property type="component" value="Unassembled WGS sequence"/>
</dbReference>
<dbReference type="PANTHER" id="PTHR44196:SF1">
    <property type="entry name" value="DEHYDROGENASE_REDUCTASE SDR FAMILY MEMBER 7B"/>
    <property type="match status" value="1"/>
</dbReference>
<dbReference type="PROSITE" id="PS00061">
    <property type="entry name" value="ADH_SHORT"/>
    <property type="match status" value="1"/>
</dbReference>
<keyword evidence="7" id="KW-1185">Reference proteome</keyword>
<feature type="non-terminal residue" evidence="6">
    <location>
        <position position="243"/>
    </location>
</feature>
<feature type="domain" description="Ketoreductase" evidence="5">
    <location>
        <begin position="4"/>
        <end position="185"/>
    </location>
</feature>
<comment type="caution">
    <text evidence="6">The sequence shown here is derived from an EMBL/GenBank/DDBJ whole genome shotgun (WGS) entry which is preliminary data.</text>
</comment>
<dbReference type="Gene3D" id="3.40.50.720">
    <property type="entry name" value="NAD(P)-binding Rossmann-like Domain"/>
    <property type="match status" value="1"/>
</dbReference>
<dbReference type="InterPro" id="IPR002347">
    <property type="entry name" value="SDR_fam"/>
</dbReference>
<gene>
    <name evidence="6" type="ORF">PMAYCL1PPCAC_16411</name>
</gene>
<dbReference type="GO" id="GO:0006629">
    <property type="term" value="P:lipid metabolic process"/>
    <property type="evidence" value="ECO:0007669"/>
    <property type="project" value="UniProtKB-ARBA"/>
</dbReference>
<evidence type="ECO:0000256" key="4">
    <source>
        <dbReference type="RuleBase" id="RU000363"/>
    </source>
</evidence>
<dbReference type="InterPro" id="IPR020904">
    <property type="entry name" value="Sc_DH/Rdtase_CS"/>
</dbReference>
<evidence type="ECO:0000256" key="3">
    <source>
        <dbReference type="ARBA" id="ARBA00037096"/>
    </source>
</evidence>
<comment type="similarity">
    <text evidence="1 4">Belongs to the short-chain dehydrogenases/reductases (SDR) family.</text>
</comment>
<proteinExistence type="inferred from homology"/>
<sequence length="243" mass="26286">FEDRTVLITGASSGLGEALARDLYKRGARLILVARSVVKLKILCDDLRKSGAGHEPVYSYLDLSAPDNVTDLVRLSHNGKIDCLINNAGISMRGSVIETEMSVQRRLMEVNYFGTITLTRALLPFIPSDGAIVVVSSMMGKASLPYRSAYAASKHALQAFFDALRCEERFGQHILVVSSSYIATELGNNALDASGRHCGVTGPETAGGYSPEEAAKAIGDATERREADFMLAPLFFRLGIVLR</sequence>
<dbReference type="SUPFAM" id="SSF51735">
    <property type="entry name" value="NAD(P)-binding Rossmann-fold domains"/>
    <property type="match status" value="1"/>
</dbReference>
<reference evidence="7" key="1">
    <citation type="submission" date="2022-10" db="EMBL/GenBank/DDBJ databases">
        <title>Genome assembly of Pristionchus species.</title>
        <authorList>
            <person name="Yoshida K."/>
            <person name="Sommer R.J."/>
        </authorList>
    </citation>
    <scope>NUCLEOTIDE SEQUENCE [LARGE SCALE GENOMIC DNA]</scope>
    <source>
        <strain evidence="7">RS5460</strain>
    </source>
</reference>
<dbReference type="GO" id="GO:0016020">
    <property type="term" value="C:membrane"/>
    <property type="evidence" value="ECO:0007669"/>
    <property type="project" value="TreeGrafter"/>
</dbReference>
<protein>
    <recommendedName>
        <fullName evidence="5">Ketoreductase domain-containing protein</fullName>
    </recommendedName>
</protein>
<keyword evidence="2" id="KW-0560">Oxidoreductase</keyword>
<evidence type="ECO:0000313" key="7">
    <source>
        <dbReference type="Proteomes" id="UP001328107"/>
    </source>
</evidence>
<dbReference type="AlphaFoldDB" id="A0AAN5HZT4"/>
<dbReference type="GO" id="GO:0016491">
    <property type="term" value="F:oxidoreductase activity"/>
    <property type="evidence" value="ECO:0007669"/>
    <property type="project" value="UniProtKB-KW"/>
</dbReference>
<dbReference type="PRINTS" id="PR00081">
    <property type="entry name" value="GDHRDH"/>
</dbReference>
<accession>A0AAN5HZT4</accession>
<name>A0AAN5HZT4_9BILA</name>
<evidence type="ECO:0000256" key="1">
    <source>
        <dbReference type="ARBA" id="ARBA00006484"/>
    </source>
</evidence>
<evidence type="ECO:0000313" key="6">
    <source>
        <dbReference type="EMBL" id="GMR46216.1"/>
    </source>
</evidence>
<dbReference type="PANTHER" id="PTHR44196">
    <property type="entry name" value="DEHYDROGENASE/REDUCTASE SDR FAMILY MEMBER 7B"/>
    <property type="match status" value="1"/>
</dbReference>
<comment type="function">
    <text evidence="3">Putative oxidoreductase.</text>
</comment>
<evidence type="ECO:0000259" key="5">
    <source>
        <dbReference type="SMART" id="SM00822"/>
    </source>
</evidence>
<organism evidence="6 7">
    <name type="scientific">Pristionchus mayeri</name>
    <dbReference type="NCBI Taxonomy" id="1317129"/>
    <lineage>
        <taxon>Eukaryota</taxon>
        <taxon>Metazoa</taxon>
        <taxon>Ecdysozoa</taxon>
        <taxon>Nematoda</taxon>
        <taxon>Chromadorea</taxon>
        <taxon>Rhabditida</taxon>
        <taxon>Rhabditina</taxon>
        <taxon>Diplogasteromorpha</taxon>
        <taxon>Diplogasteroidea</taxon>
        <taxon>Neodiplogasteridae</taxon>
        <taxon>Pristionchus</taxon>
    </lineage>
</organism>
<dbReference type="EMBL" id="BTRK01000004">
    <property type="protein sequence ID" value="GMR46216.1"/>
    <property type="molecule type" value="Genomic_DNA"/>
</dbReference>
<dbReference type="SMART" id="SM00822">
    <property type="entry name" value="PKS_KR"/>
    <property type="match status" value="1"/>
</dbReference>
<evidence type="ECO:0000256" key="2">
    <source>
        <dbReference type="ARBA" id="ARBA00023002"/>
    </source>
</evidence>
<dbReference type="InterPro" id="IPR057326">
    <property type="entry name" value="KR_dom"/>
</dbReference>
<dbReference type="Pfam" id="PF00106">
    <property type="entry name" value="adh_short"/>
    <property type="match status" value="1"/>
</dbReference>
<dbReference type="InterPro" id="IPR036291">
    <property type="entry name" value="NAD(P)-bd_dom_sf"/>
</dbReference>
<dbReference type="PRINTS" id="PR00080">
    <property type="entry name" value="SDRFAMILY"/>
</dbReference>
<feature type="non-terminal residue" evidence="6">
    <location>
        <position position="1"/>
    </location>
</feature>